<protein>
    <submittedName>
        <fullName evidence="3">Uncharacterized protein</fullName>
    </submittedName>
</protein>
<feature type="transmembrane region" description="Helical" evidence="2">
    <location>
        <begin position="35"/>
        <end position="59"/>
    </location>
</feature>
<proteinExistence type="predicted"/>
<evidence type="ECO:0000256" key="2">
    <source>
        <dbReference type="SAM" id="Phobius"/>
    </source>
</evidence>
<evidence type="ECO:0000313" key="4">
    <source>
        <dbReference type="Proteomes" id="UP000187209"/>
    </source>
</evidence>
<dbReference type="EMBL" id="MPUH01000300">
    <property type="protein sequence ID" value="OMJ83551.1"/>
    <property type="molecule type" value="Genomic_DNA"/>
</dbReference>
<sequence>MDIKNQSDIDAELKKITNTLSDDEGEPKYTKKKKVFVISLVVLGLCIIAGIVPLTLYLIKLGKLKIDSYHETQYDLLIKPTISVLKGQRTSTTHDSFHISLFALDMEGDKYRFLVTNASIEIGFVNKTKVSIKSDYFIYLELESNSGKILLLKYKEEMLEESTVKFLTGVTQVFVVDQDSEREYPSECKKKYKDGYECSQNSRRKEGTYFVYEKYESSDNDFSENQADYQSRATTWVNQNGKVEKCEIKGWFSKTVDKENLNEKANFNVSASVEVASSYKLDKSQINKLNDIVKDLPEVKLKRDFNMTTYDEFIDDDEADQDEEAGQDEEDEKDDEFNQDMFIVSDDNDDNDNRALIGRGERRLFSESFTSDYFSFYSIPFKLNSYVYSAYDENLRAWFCGIHRFAFGDIELKIIKKDFCLSSHGSSQTKRKKIKKWIKKRSMKKYIATTSFSIFTFSLYAKVKVKGTPYLEVYYNTYGNTVTNVEVESKITVSITGEASVLVAKGGITFKNTMKSVIENYMVGYYSPFSAYVSLDKSLEATFEIWVKYLELDYECFDIFGIEICLPTVEYSKKKIIYDEDYGYSYYEPELIFSENFL</sequence>
<evidence type="ECO:0000313" key="3">
    <source>
        <dbReference type="EMBL" id="OMJ83551.1"/>
    </source>
</evidence>
<keyword evidence="4" id="KW-1185">Reference proteome</keyword>
<accession>A0A1R2C3J1</accession>
<name>A0A1R2C3J1_9CILI</name>
<dbReference type="Proteomes" id="UP000187209">
    <property type="component" value="Unassembled WGS sequence"/>
</dbReference>
<organism evidence="3 4">
    <name type="scientific">Stentor coeruleus</name>
    <dbReference type="NCBI Taxonomy" id="5963"/>
    <lineage>
        <taxon>Eukaryota</taxon>
        <taxon>Sar</taxon>
        <taxon>Alveolata</taxon>
        <taxon>Ciliophora</taxon>
        <taxon>Postciliodesmatophora</taxon>
        <taxon>Heterotrichea</taxon>
        <taxon>Heterotrichida</taxon>
        <taxon>Stentoridae</taxon>
        <taxon>Stentor</taxon>
    </lineage>
</organism>
<evidence type="ECO:0000256" key="1">
    <source>
        <dbReference type="SAM" id="MobiDB-lite"/>
    </source>
</evidence>
<keyword evidence="2" id="KW-0812">Transmembrane</keyword>
<comment type="caution">
    <text evidence="3">The sequence shown here is derived from an EMBL/GenBank/DDBJ whole genome shotgun (WGS) entry which is preliminary data.</text>
</comment>
<gene>
    <name evidence="3" type="ORF">SteCoe_15520</name>
</gene>
<keyword evidence="2" id="KW-0472">Membrane</keyword>
<keyword evidence="2" id="KW-1133">Transmembrane helix</keyword>
<dbReference type="AlphaFoldDB" id="A0A1R2C3J1"/>
<feature type="region of interest" description="Disordered" evidence="1">
    <location>
        <begin position="316"/>
        <end position="337"/>
    </location>
</feature>
<reference evidence="3 4" key="1">
    <citation type="submission" date="2016-11" db="EMBL/GenBank/DDBJ databases">
        <title>The macronuclear genome of Stentor coeruleus: a giant cell with tiny introns.</title>
        <authorList>
            <person name="Slabodnick M."/>
            <person name="Ruby J.G."/>
            <person name="Reiff S.B."/>
            <person name="Swart E.C."/>
            <person name="Gosai S."/>
            <person name="Prabakaran S."/>
            <person name="Witkowska E."/>
            <person name="Larue G.E."/>
            <person name="Fisher S."/>
            <person name="Freeman R.M."/>
            <person name="Gunawardena J."/>
            <person name="Chu W."/>
            <person name="Stover N.A."/>
            <person name="Gregory B.D."/>
            <person name="Nowacki M."/>
            <person name="Derisi J."/>
            <person name="Roy S.W."/>
            <person name="Marshall W.F."/>
            <person name="Sood P."/>
        </authorList>
    </citation>
    <scope>NUCLEOTIDE SEQUENCE [LARGE SCALE GENOMIC DNA]</scope>
    <source>
        <strain evidence="3">WM001</strain>
    </source>
</reference>